<organism evidence="1 2">
    <name type="scientific">Coniochaeta ligniaria NRRL 30616</name>
    <dbReference type="NCBI Taxonomy" id="1408157"/>
    <lineage>
        <taxon>Eukaryota</taxon>
        <taxon>Fungi</taxon>
        <taxon>Dikarya</taxon>
        <taxon>Ascomycota</taxon>
        <taxon>Pezizomycotina</taxon>
        <taxon>Sordariomycetes</taxon>
        <taxon>Sordariomycetidae</taxon>
        <taxon>Coniochaetales</taxon>
        <taxon>Coniochaetaceae</taxon>
        <taxon>Coniochaeta</taxon>
    </lineage>
</organism>
<dbReference type="Proteomes" id="UP000182658">
    <property type="component" value="Unassembled WGS sequence"/>
</dbReference>
<protein>
    <submittedName>
        <fullName evidence="1">Uncharacterized protein</fullName>
    </submittedName>
</protein>
<evidence type="ECO:0000313" key="2">
    <source>
        <dbReference type="Proteomes" id="UP000182658"/>
    </source>
</evidence>
<dbReference type="InParanoid" id="A0A1J7IT76"/>
<dbReference type="OrthoDB" id="5382699at2759"/>
<evidence type="ECO:0000313" key="1">
    <source>
        <dbReference type="EMBL" id="OIW30533.1"/>
    </source>
</evidence>
<dbReference type="STRING" id="1408157.A0A1J7IT76"/>
<keyword evidence="2" id="KW-1185">Reference proteome</keyword>
<sequence>MYFWYFLVTDVSIFDNLVAAPISRSWTIRVSRRPSGVLLDQSRIRIATDQGSGYSRTCFYVVISVHGISRLYAIAQIAAKGSSVAVFAFGTALFSSRRPRC</sequence>
<dbReference type="AlphaFoldDB" id="A0A1J7IT76"/>
<accession>A0A1J7IT76</accession>
<gene>
    <name evidence="1" type="ORF">CONLIGDRAFT_679315</name>
</gene>
<reference evidence="1 2" key="1">
    <citation type="submission" date="2016-10" db="EMBL/GenBank/DDBJ databases">
        <title>Draft genome sequence of Coniochaeta ligniaria NRRL30616, a lignocellulolytic fungus for bioabatement of inhibitors in plant biomass hydrolysates.</title>
        <authorList>
            <consortium name="DOE Joint Genome Institute"/>
            <person name="Jimenez D.J."/>
            <person name="Hector R.E."/>
            <person name="Riley R."/>
            <person name="Sun H."/>
            <person name="Grigoriev I.V."/>
            <person name="Van Elsas J.D."/>
            <person name="Nichols N.N."/>
        </authorList>
    </citation>
    <scope>NUCLEOTIDE SEQUENCE [LARGE SCALE GENOMIC DNA]</scope>
    <source>
        <strain evidence="1 2">NRRL 30616</strain>
    </source>
</reference>
<name>A0A1J7IT76_9PEZI</name>
<dbReference type="EMBL" id="KV875096">
    <property type="protein sequence ID" value="OIW30533.1"/>
    <property type="molecule type" value="Genomic_DNA"/>
</dbReference>
<proteinExistence type="predicted"/>